<dbReference type="GO" id="GO:0005829">
    <property type="term" value="C:cytosol"/>
    <property type="evidence" value="ECO:0007669"/>
    <property type="project" value="TreeGrafter"/>
</dbReference>
<dbReference type="GO" id="GO:0032993">
    <property type="term" value="C:protein-DNA complex"/>
    <property type="evidence" value="ECO:0007669"/>
    <property type="project" value="TreeGrafter"/>
</dbReference>
<feature type="domain" description="Response regulatory" evidence="3">
    <location>
        <begin position="2"/>
        <end position="116"/>
    </location>
</feature>
<dbReference type="InterPro" id="IPR001789">
    <property type="entry name" value="Sig_transdc_resp-reg_receiver"/>
</dbReference>
<comment type="caution">
    <text evidence="4">The sequence shown here is derived from an EMBL/GenBank/DDBJ whole genome shotgun (WGS) entry which is preliminary data.</text>
</comment>
<dbReference type="GO" id="GO:0000156">
    <property type="term" value="F:phosphorelay response regulator activity"/>
    <property type="evidence" value="ECO:0007669"/>
    <property type="project" value="TreeGrafter"/>
</dbReference>
<dbReference type="InterPro" id="IPR039420">
    <property type="entry name" value="WalR-like"/>
</dbReference>
<keyword evidence="1" id="KW-0238">DNA-binding</keyword>
<evidence type="ECO:0000259" key="3">
    <source>
        <dbReference type="PROSITE" id="PS50110"/>
    </source>
</evidence>
<dbReference type="Gene3D" id="3.40.50.2300">
    <property type="match status" value="1"/>
</dbReference>
<keyword evidence="5" id="KW-1185">Reference proteome</keyword>
<name>A0A543J1T6_9ACTN</name>
<dbReference type="SMART" id="SM00448">
    <property type="entry name" value="REC"/>
    <property type="match status" value="1"/>
</dbReference>
<dbReference type="SUPFAM" id="SSF52172">
    <property type="entry name" value="CheY-like"/>
    <property type="match status" value="1"/>
</dbReference>
<feature type="modified residue" description="4-aspartylphosphate" evidence="2">
    <location>
        <position position="51"/>
    </location>
</feature>
<evidence type="ECO:0000313" key="5">
    <source>
        <dbReference type="Proteomes" id="UP000319213"/>
    </source>
</evidence>
<dbReference type="Pfam" id="PF00072">
    <property type="entry name" value="Response_reg"/>
    <property type="match status" value="1"/>
</dbReference>
<dbReference type="RefSeq" id="WP_170198875.1">
    <property type="nucleotide sequence ID" value="NZ_BMPV01000005.1"/>
</dbReference>
<protein>
    <submittedName>
        <fullName evidence="4">Response regulator receiver domain-containing protein</fullName>
    </submittedName>
</protein>
<proteinExistence type="predicted"/>
<dbReference type="AlphaFoldDB" id="A0A543J1T6"/>
<evidence type="ECO:0000256" key="1">
    <source>
        <dbReference type="ARBA" id="ARBA00023125"/>
    </source>
</evidence>
<dbReference type="EMBL" id="VFPQ01000001">
    <property type="protein sequence ID" value="TQM76797.1"/>
    <property type="molecule type" value="Genomic_DNA"/>
</dbReference>
<keyword evidence="2" id="KW-0597">Phosphoprotein</keyword>
<dbReference type="GO" id="GO:0006355">
    <property type="term" value="P:regulation of DNA-templated transcription"/>
    <property type="evidence" value="ECO:0007669"/>
    <property type="project" value="TreeGrafter"/>
</dbReference>
<dbReference type="InterPro" id="IPR011006">
    <property type="entry name" value="CheY-like_superfamily"/>
</dbReference>
<dbReference type="PANTHER" id="PTHR48111:SF36">
    <property type="entry name" value="TRANSCRIPTIONAL REGULATORY PROTEIN CUTR"/>
    <property type="match status" value="1"/>
</dbReference>
<dbReference type="PROSITE" id="PS50110">
    <property type="entry name" value="RESPONSE_REGULATORY"/>
    <property type="match status" value="1"/>
</dbReference>
<evidence type="ECO:0000313" key="4">
    <source>
        <dbReference type="EMBL" id="TQM76797.1"/>
    </source>
</evidence>
<gene>
    <name evidence="4" type="ORF">FHX40_3545</name>
</gene>
<dbReference type="GO" id="GO:0000976">
    <property type="term" value="F:transcription cis-regulatory region binding"/>
    <property type="evidence" value="ECO:0007669"/>
    <property type="project" value="TreeGrafter"/>
</dbReference>
<dbReference type="PANTHER" id="PTHR48111">
    <property type="entry name" value="REGULATOR OF RPOS"/>
    <property type="match status" value="1"/>
</dbReference>
<dbReference type="Proteomes" id="UP000319213">
    <property type="component" value="Unassembled WGS sequence"/>
</dbReference>
<accession>A0A543J1T6</accession>
<sequence length="119" mass="12818">MRVLVVESEPALANRIAGSLRGSDMAVEVVPDGEEALRRLARSGYDVIVLDADPPAAREQEIVGRLARQPVRGRLLMLTPAGDVMARIEALSQGADDCLAKPVALPELVARVRALGRRR</sequence>
<organism evidence="4 5">
    <name type="scientific">Thermopolyspora flexuosa</name>
    <dbReference type="NCBI Taxonomy" id="103836"/>
    <lineage>
        <taxon>Bacteria</taxon>
        <taxon>Bacillati</taxon>
        <taxon>Actinomycetota</taxon>
        <taxon>Actinomycetes</taxon>
        <taxon>Streptosporangiales</taxon>
        <taxon>Streptosporangiaceae</taxon>
        <taxon>Thermopolyspora</taxon>
    </lineage>
</organism>
<evidence type="ECO:0000256" key="2">
    <source>
        <dbReference type="PROSITE-ProRule" id="PRU00169"/>
    </source>
</evidence>
<reference evidence="4 5" key="1">
    <citation type="submission" date="2019-06" db="EMBL/GenBank/DDBJ databases">
        <title>Sequencing the genomes of 1000 actinobacteria strains.</title>
        <authorList>
            <person name="Klenk H.-P."/>
        </authorList>
    </citation>
    <scope>NUCLEOTIDE SEQUENCE [LARGE SCALE GENOMIC DNA]</scope>
    <source>
        <strain evidence="4 5">DSM 43186</strain>
    </source>
</reference>